<dbReference type="Pfam" id="PF00703">
    <property type="entry name" value="Glyco_hydro_2"/>
    <property type="match status" value="1"/>
</dbReference>
<gene>
    <name evidence="10" type="ORF">DFP98_11061</name>
</gene>
<dbReference type="OrthoDB" id="9801077at2"/>
<evidence type="ECO:0000256" key="4">
    <source>
        <dbReference type="ARBA" id="ARBA00022729"/>
    </source>
</evidence>
<dbReference type="GO" id="GO:0005975">
    <property type="term" value="P:carbohydrate metabolic process"/>
    <property type="evidence" value="ECO:0007669"/>
    <property type="project" value="InterPro"/>
</dbReference>
<dbReference type="PANTHER" id="PTHR43730">
    <property type="entry name" value="BETA-MANNOSIDASE"/>
    <property type="match status" value="1"/>
</dbReference>
<dbReference type="Proteomes" id="UP000256977">
    <property type="component" value="Unassembled WGS sequence"/>
</dbReference>
<dbReference type="GO" id="GO:0006516">
    <property type="term" value="P:glycoprotein catabolic process"/>
    <property type="evidence" value="ECO:0007669"/>
    <property type="project" value="TreeGrafter"/>
</dbReference>
<dbReference type="Gene3D" id="3.20.20.80">
    <property type="entry name" value="Glycosidases"/>
    <property type="match status" value="1"/>
</dbReference>
<feature type="domain" description="Glycoside hydrolase family 2 catalytic" evidence="8">
    <location>
        <begin position="322"/>
        <end position="473"/>
    </location>
</feature>
<evidence type="ECO:0000256" key="6">
    <source>
        <dbReference type="ARBA" id="ARBA00023295"/>
    </source>
</evidence>
<name>A0A3D9JS22_9BACL</name>
<dbReference type="InterPro" id="IPR050887">
    <property type="entry name" value="Beta-mannosidase_GH2"/>
</dbReference>
<evidence type="ECO:0000259" key="8">
    <source>
        <dbReference type="Pfam" id="PF02836"/>
    </source>
</evidence>
<accession>A0A3D9JS22</accession>
<dbReference type="EC" id="3.2.1.25" evidence="3"/>
<organism evidence="10 11">
    <name type="scientific">Cohnella phaseoli</name>
    <dbReference type="NCBI Taxonomy" id="456490"/>
    <lineage>
        <taxon>Bacteria</taxon>
        <taxon>Bacillati</taxon>
        <taxon>Bacillota</taxon>
        <taxon>Bacilli</taxon>
        <taxon>Bacillales</taxon>
        <taxon>Paenibacillaceae</taxon>
        <taxon>Cohnella</taxon>
    </lineage>
</organism>
<dbReference type="Pfam" id="PF02836">
    <property type="entry name" value="Glyco_hydro_2_C"/>
    <property type="match status" value="1"/>
</dbReference>
<proteinExistence type="inferred from homology"/>
<dbReference type="SUPFAM" id="SSF49303">
    <property type="entry name" value="beta-Galactosidase/glucuronidase domain"/>
    <property type="match status" value="1"/>
</dbReference>
<dbReference type="GO" id="GO:0004567">
    <property type="term" value="F:beta-mannosidase activity"/>
    <property type="evidence" value="ECO:0007669"/>
    <property type="project" value="UniProtKB-EC"/>
</dbReference>
<dbReference type="AlphaFoldDB" id="A0A3D9JS22"/>
<keyword evidence="4" id="KW-0732">Signal</keyword>
<dbReference type="InterPro" id="IPR006102">
    <property type="entry name" value="Ig-like_GH2"/>
</dbReference>
<comment type="similarity">
    <text evidence="2">Belongs to the glycosyl hydrolase 2 family.</text>
</comment>
<dbReference type="InterPro" id="IPR054593">
    <property type="entry name" value="Beta-mannosidase-like_N2"/>
</dbReference>
<dbReference type="SUPFAM" id="SSF49785">
    <property type="entry name" value="Galactose-binding domain-like"/>
    <property type="match status" value="1"/>
</dbReference>
<dbReference type="InterPro" id="IPR013783">
    <property type="entry name" value="Ig-like_fold"/>
</dbReference>
<evidence type="ECO:0000256" key="3">
    <source>
        <dbReference type="ARBA" id="ARBA00012754"/>
    </source>
</evidence>
<dbReference type="Gene3D" id="2.60.120.260">
    <property type="entry name" value="Galactose-binding domain-like"/>
    <property type="match status" value="1"/>
</dbReference>
<dbReference type="InterPro" id="IPR017853">
    <property type="entry name" value="GH"/>
</dbReference>
<dbReference type="InterPro" id="IPR036156">
    <property type="entry name" value="Beta-gal/glucu_dom_sf"/>
</dbReference>
<evidence type="ECO:0000256" key="2">
    <source>
        <dbReference type="ARBA" id="ARBA00007401"/>
    </source>
</evidence>
<evidence type="ECO:0000259" key="9">
    <source>
        <dbReference type="Pfam" id="PF22666"/>
    </source>
</evidence>
<comment type="catalytic activity">
    <reaction evidence="1">
        <text>Hydrolysis of terminal, non-reducing beta-D-mannose residues in beta-D-mannosides.</text>
        <dbReference type="EC" id="3.2.1.25"/>
    </reaction>
</comment>
<evidence type="ECO:0000256" key="5">
    <source>
        <dbReference type="ARBA" id="ARBA00022801"/>
    </source>
</evidence>
<dbReference type="EMBL" id="QRDZ01000010">
    <property type="protein sequence ID" value="RED76842.1"/>
    <property type="molecule type" value="Genomic_DNA"/>
</dbReference>
<dbReference type="SUPFAM" id="SSF51445">
    <property type="entry name" value="(Trans)glycosidases"/>
    <property type="match status" value="1"/>
</dbReference>
<sequence>MEFLLSAHKWSVKGFYPWVPLLKFGTETGRELLGVTDWIPASVPGGVHYDLFRAGYIDHPHTDLNSLKCEWVENRWWMYRTVVPRPERTGHKVELVFEGLDYKARIFLNGSLLGVHEGMFHPAIFDVTDEVKQHESLTIDVLLEHAPDEMSQIGLTSETHTQKSRFNYKWDFSARMVNIGIWDTCRLVVHETCSLGEVYVLSDTEDGDGLIELEAEIRLHGQETLVPGKQTLQIQCVSPDGEVVYSTEEPLSLERLYIRNRLKIANPKLWYPNGYGEQPLYEIRLTLMEQGNAYETRRMKTGIRKLAYARNERSTDDALPYTFVINDTPVYVKGVNMTPLDMLYGNVSSAHYEWLVLLMKNANVNLVRVWGGGIIEKEIFYALCDRYGIMIWQEFIQSSSGIDNTPPKHPDYLNLLALSAESAVRKRRNHVSLSVWSGGNELTSEFNKPSTYEDENLAMLQQIVARLDPQRLFYPTSASGPVEFITRDKGVSHDVHGQWKYIGNPEHYELYGNSDNLFHSEFGVDGASSVKSLVKFLGPGHRLPVSMKQSEVWRHHGEWWDTLDRDETFFGPLAELEQFVQCSQWLQAEGLRYIVEANRRRKFANSGSIVWQLNEPWPNVSSTSLTEYYGEAKMAYYWVLNAYGKLHVSLNYSKLNYSANERFACDIYADGEQSGEFWIAAEALDGQGNILTKREYSGTLSGDRCLNAGAFSFILPNPCPALFVIRLRLYANGETAENMYYFSSERKLYYESALSLSGADLSIRAMNDWQCGLTGTEGRWMRSFEVTNTGGDMALHVYPEETTNAFWMVAERAYITLMPGEKRVFNVVCMRKAGGGFLEMDAPGAGAEVDLPKIAFNKFGSAIMRGEEDVCLSS</sequence>
<evidence type="ECO:0000256" key="1">
    <source>
        <dbReference type="ARBA" id="ARBA00000829"/>
    </source>
</evidence>
<dbReference type="Gene3D" id="2.60.40.10">
    <property type="entry name" value="Immunoglobulins"/>
    <property type="match status" value="1"/>
</dbReference>
<dbReference type="PANTHER" id="PTHR43730:SF1">
    <property type="entry name" value="BETA-MANNOSIDASE"/>
    <property type="match status" value="1"/>
</dbReference>
<dbReference type="RefSeq" id="WP_116061312.1">
    <property type="nucleotide sequence ID" value="NZ_QRDZ01000010.1"/>
</dbReference>
<keyword evidence="6" id="KW-0326">Glycosidase</keyword>
<dbReference type="InterPro" id="IPR008979">
    <property type="entry name" value="Galactose-bd-like_sf"/>
</dbReference>
<feature type="domain" description="Glycoside hydrolase family 2 immunoglobulin-like beta-sandwich" evidence="7">
    <location>
        <begin position="204"/>
        <end position="304"/>
    </location>
</feature>
<dbReference type="Pfam" id="PF22666">
    <property type="entry name" value="Glyco_hydro_2_N2"/>
    <property type="match status" value="1"/>
</dbReference>
<comment type="caution">
    <text evidence="10">The sequence shown here is derived from an EMBL/GenBank/DDBJ whole genome shotgun (WGS) entry which is preliminary data.</text>
</comment>
<protein>
    <recommendedName>
        <fullName evidence="3">beta-mannosidase</fullName>
        <ecNumber evidence="3">3.2.1.25</ecNumber>
    </recommendedName>
</protein>
<feature type="domain" description="Beta-mannosidase-like galactose-binding" evidence="9">
    <location>
        <begin position="36"/>
        <end position="182"/>
    </location>
</feature>
<keyword evidence="5" id="KW-0378">Hydrolase</keyword>
<evidence type="ECO:0000259" key="7">
    <source>
        <dbReference type="Pfam" id="PF00703"/>
    </source>
</evidence>
<evidence type="ECO:0000313" key="11">
    <source>
        <dbReference type="Proteomes" id="UP000256977"/>
    </source>
</evidence>
<reference evidence="10 11" key="1">
    <citation type="submission" date="2018-07" db="EMBL/GenBank/DDBJ databases">
        <title>Genomic Encyclopedia of Type Strains, Phase III (KMG-III): the genomes of soil and plant-associated and newly described type strains.</title>
        <authorList>
            <person name="Whitman W."/>
        </authorList>
    </citation>
    <scope>NUCLEOTIDE SEQUENCE [LARGE SCALE GENOMIC DNA]</scope>
    <source>
        <strain evidence="10 11">CECT 7287</strain>
    </source>
</reference>
<evidence type="ECO:0000313" key="10">
    <source>
        <dbReference type="EMBL" id="RED76842.1"/>
    </source>
</evidence>
<keyword evidence="11" id="KW-1185">Reference proteome</keyword>
<dbReference type="InterPro" id="IPR006103">
    <property type="entry name" value="Glyco_hydro_2_cat"/>
</dbReference>